<dbReference type="EMBL" id="CAJVRM010000746">
    <property type="protein sequence ID" value="CAG8983982.1"/>
    <property type="molecule type" value="Genomic_DNA"/>
</dbReference>
<name>A0A9N9M268_9HELO</name>
<feature type="domain" description="N-acetyltransferase" evidence="1">
    <location>
        <begin position="62"/>
        <end position="203"/>
    </location>
</feature>
<protein>
    <recommendedName>
        <fullName evidence="1">N-acetyltransferase domain-containing protein</fullName>
    </recommendedName>
</protein>
<dbReference type="CDD" id="cd04301">
    <property type="entry name" value="NAT_SF"/>
    <property type="match status" value="1"/>
</dbReference>
<reference evidence="2" key="1">
    <citation type="submission" date="2021-07" db="EMBL/GenBank/DDBJ databases">
        <authorList>
            <person name="Durling M."/>
        </authorList>
    </citation>
    <scope>NUCLEOTIDE SEQUENCE</scope>
</reference>
<dbReference type="InterPro" id="IPR000182">
    <property type="entry name" value="GNAT_dom"/>
</dbReference>
<dbReference type="InterPro" id="IPR016181">
    <property type="entry name" value="Acyl_CoA_acyltransferase"/>
</dbReference>
<sequence length="210" mass="24128">MAFALRPATFGDAPILTDIYLAAFKDEPISRAIFPRMGPSSYNWWYDSILEEMGNPEWHFICIYSTSDPKKSPVAYAKWNAPTSTPLPRREELPEWPEFSNTELANHFFGTLFENRRANMGERRHWYLEILATLPEMQGKGAASMLLKWGLEKADEAGLESYLEASPKGKSLYEKMGFEEKGRLVLPSPDDDAEEFVECFMLREPRTKSE</sequence>
<dbReference type="PANTHER" id="PTHR42791">
    <property type="entry name" value="GNAT FAMILY ACETYLTRANSFERASE"/>
    <property type="match status" value="1"/>
</dbReference>
<dbReference type="PROSITE" id="PS51186">
    <property type="entry name" value="GNAT"/>
    <property type="match status" value="1"/>
</dbReference>
<proteinExistence type="predicted"/>
<accession>A0A9N9M268</accession>
<evidence type="ECO:0000313" key="3">
    <source>
        <dbReference type="Proteomes" id="UP000701801"/>
    </source>
</evidence>
<dbReference type="Pfam" id="PF00583">
    <property type="entry name" value="Acetyltransf_1"/>
    <property type="match status" value="1"/>
</dbReference>
<evidence type="ECO:0000313" key="2">
    <source>
        <dbReference type="EMBL" id="CAG8983982.1"/>
    </source>
</evidence>
<dbReference type="PANTHER" id="PTHR42791:SF17">
    <property type="entry name" value="ACETYLTRANSFERASE, GNAT FAMILY FAMILY (AFU_ORTHOLOGUE AFUA_8G05690)"/>
    <property type="match status" value="1"/>
</dbReference>
<evidence type="ECO:0000259" key="1">
    <source>
        <dbReference type="PROSITE" id="PS51186"/>
    </source>
</evidence>
<gene>
    <name evidence="2" type="ORF">HYALB_00009584</name>
</gene>
<dbReference type="SUPFAM" id="SSF55729">
    <property type="entry name" value="Acyl-CoA N-acyltransferases (Nat)"/>
    <property type="match status" value="1"/>
</dbReference>
<dbReference type="AlphaFoldDB" id="A0A9N9M268"/>
<organism evidence="2 3">
    <name type="scientific">Hymenoscyphus albidus</name>
    <dbReference type="NCBI Taxonomy" id="595503"/>
    <lineage>
        <taxon>Eukaryota</taxon>
        <taxon>Fungi</taxon>
        <taxon>Dikarya</taxon>
        <taxon>Ascomycota</taxon>
        <taxon>Pezizomycotina</taxon>
        <taxon>Leotiomycetes</taxon>
        <taxon>Helotiales</taxon>
        <taxon>Helotiaceae</taxon>
        <taxon>Hymenoscyphus</taxon>
    </lineage>
</organism>
<dbReference type="OrthoDB" id="196847at2759"/>
<dbReference type="GO" id="GO:0016747">
    <property type="term" value="F:acyltransferase activity, transferring groups other than amino-acyl groups"/>
    <property type="evidence" value="ECO:0007669"/>
    <property type="project" value="InterPro"/>
</dbReference>
<comment type="caution">
    <text evidence="2">The sequence shown here is derived from an EMBL/GenBank/DDBJ whole genome shotgun (WGS) entry which is preliminary data.</text>
</comment>
<dbReference type="Proteomes" id="UP000701801">
    <property type="component" value="Unassembled WGS sequence"/>
</dbReference>
<dbReference type="InterPro" id="IPR052523">
    <property type="entry name" value="Trichothecene_AcTrans"/>
</dbReference>
<dbReference type="Gene3D" id="3.40.630.30">
    <property type="match status" value="1"/>
</dbReference>
<keyword evidence="3" id="KW-1185">Reference proteome</keyword>